<sequence>MITLSLFILLGLFIDNLPAENTRNYTLKELRNEYLQASKDEEAARRFHKKMAAFNEKQPVKLAYKASSEAVMAKYGWNPYNKLKHVKTAAAIFEEAVAMDRSHPEIRFLRFTVEHYIPRYLNLSEHIKEDKKLIIEGLKKHPKSGLSTEMAQTIKDFMLSKDHCTEAEKQEIKSIMIN</sequence>
<evidence type="ECO:0000313" key="1">
    <source>
        <dbReference type="EMBL" id="MBW7468103.1"/>
    </source>
</evidence>
<organism evidence="1 2">
    <name type="scientific">Pontibacter aydingkolensis</name>
    <dbReference type="NCBI Taxonomy" id="1911536"/>
    <lineage>
        <taxon>Bacteria</taxon>
        <taxon>Pseudomonadati</taxon>
        <taxon>Bacteroidota</taxon>
        <taxon>Cytophagia</taxon>
        <taxon>Cytophagales</taxon>
        <taxon>Hymenobacteraceae</taxon>
        <taxon>Pontibacter</taxon>
    </lineage>
</organism>
<dbReference type="EMBL" id="JAHYXK010000011">
    <property type="protein sequence ID" value="MBW7468103.1"/>
    <property type="molecule type" value="Genomic_DNA"/>
</dbReference>
<comment type="caution">
    <text evidence="1">The sequence shown here is derived from an EMBL/GenBank/DDBJ whole genome shotgun (WGS) entry which is preliminary data.</text>
</comment>
<dbReference type="RefSeq" id="WP_219877980.1">
    <property type="nucleotide sequence ID" value="NZ_JAHYXK010000011.1"/>
</dbReference>
<name>A0ABS7CWF0_9BACT</name>
<reference evidence="1 2" key="1">
    <citation type="journal article" date="2016" name="Int. J. Syst. Evol. Microbiol.">
        <title>Pontibacter aydingkolensis sp. nov., isolated from soil of a salt lake.</title>
        <authorList>
            <person name="Osman G."/>
            <person name="Zhang T."/>
            <person name="Lou K."/>
            <person name="Gao Y."/>
            <person name="Chang W."/>
            <person name="Lin Q."/>
            <person name="Yang H.M."/>
            <person name="Huo X.D."/>
            <person name="Wang N."/>
        </authorList>
    </citation>
    <scope>NUCLEOTIDE SEQUENCE [LARGE SCALE GENOMIC DNA]</scope>
    <source>
        <strain evidence="1 2">KACC 19255</strain>
    </source>
</reference>
<proteinExistence type="predicted"/>
<evidence type="ECO:0000313" key="2">
    <source>
        <dbReference type="Proteomes" id="UP000813018"/>
    </source>
</evidence>
<keyword evidence="2" id="KW-1185">Reference proteome</keyword>
<accession>A0ABS7CWF0</accession>
<dbReference type="Proteomes" id="UP000813018">
    <property type="component" value="Unassembled WGS sequence"/>
</dbReference>
<protein>
    <submittedName>
        <fullName evidence="1">Uncharacterized protein</fullName>
    </submittedName>
</protein>
<gene>
    <name evidence="1" type="ORF">K0O23_13595</name>
</gene>